<reference evidence="2 3" key="1">
    <citation type="submission" date="2018-04" db="EMBL/GenBank/DDBJ databases">
        <title>The genome of golden apple snail Pomacea canaliculata provides insight into stress tolerance and invasive adaptation.</title>
        <authorList>
            <person name="Liu C."/>
            <person name="Liu B."/>
            <person name="Ren Y."/>
            <person name="Zhang Y."/>
            <person name="Wang H."/>
            <person name="Li S."/>
            <person name="Jiang F."/>
            <person name="Yin L."/>
            <person name="Zhang G."/>
            <person name="Qian W."/>
            <person name="Fan W."/>
        </authorList>
    </citation>
    <scope>NUCLEOTIDE SEQUENCE [LARGE SCALE GENOMIC DNA]</scope>
    <source>
        <strain evidence="2">SZHN2017</strain>
        <tissue evidence="2">Muscle</tissue>
    </source>
</reference>
<proteinExistence type="predicted"/>
<sequence>MYSGGLNMNGKGNFPEHVPGQQQAFQRKLWLHGRRSKHHHLFHREECKCLLQQRLQDRWRREEHQQLLQQGYKADSDEKKPHRQNSYSRRDKNQGGHLNEAYEQSDVSADGTDFSRGESGRALKYAKNKQYSRTEEYQMSKVNKMPVNGILKTRSKSPNRSQSSTESSTDNNALVYGYSHSSSAHPNTQHIVTVEKTRSRSHSRGSRSVRSGSTGSQGRSSSASRATGTSQKISPNDRASCGSADGESTTSATAPIADAFTNESNQEKKQAIPSTETYKAKSEAYQGKNTTASSNKGSKANINQKYVGDVSSKNSKADPDKNANAFSEKQSNDNNMDTRSISSVDNKINPDENKGTYSKKSHKAKQNKPDSQQEKELSGYVNKTYEDLSTKSKHDHAYSKKGRKAKQVGMKPDSQHKKELAGHVNKACEQSDVSVNSTEISSVEYGSAKQHDEKGPYSPTEMSKRPTSGILKRRSKSPNRSRSSADISLDTNALVYGYSHGSGTNPNTLHIPTIERTRSRSHSVSSGSRSRSSSMSKVSGKDKMLPKTTRQYGDLSNFLNDRGHRSRSHSRSGYRERSGSRTSEKEQKKTTGGKRVHIQGVESDI</sequence>
<dbReference type="Proteomes" id="UP000245119">
    <property type="component" value="Linkage Group LG9"/>
</dbReference>
<feature type="compositionally biased region" description="Low complexity" evidence="1">
    <location>
        <begin position="208"/>
        <end position="230"/>
    </location>
</feature>
<feature type="region of interest" description="Disordered" evidence="1">
    <location>
        <begin position="66"/>
        <end position="605"/>
    </location>
</feature>
<keyword evidence="3" id="KW-1185">Reference proteome</keyword>
<feature type="region of interest" description="Disordered" evidence="1">
    <location>
        <begin position="1"/>
        <end position="21"/>
    </location>
</feature>
<feature type="compositionally biased region" description="Basic and acidic residues" evidence="1">
    <location>
        <begin position="367"/>
        <end position="377"/>
    </location>
</feature>
<evidence type="ECO:0000313" key="3">
    <source>
        <dbReference type="Proteomes" id="UP000245119"/>
    </source>
</evidence>
<feature type="compositionally biased region" description="Basic and acidic residues" evidence="1">
    <location>
        <begin position="573"/>
        <end position="589"/>
    </location>
</feature>
<name>A0A2T7NTY2_POMCA</name>
<protein>
    <submittedName>
        <fullName evidence="2">Uncharacterized protein</fullName>
    </submittedName>
</protein>
<feature type="compositionally biased region" description="Polar residues" evidence="1">
    <location>
        <begin position="156"/>
        <end position="172"/>
    </location>
</feature>
<dbReference type="EMBL" id="PZQS01000009">
    <property type="protein sequence ID" value="PVD24621.1"/>
    <property type="molecule type" value="Genomic_DNA"/>
</dbReference>
<dbReference type="AlphaFoldDB" id="A0A2T7NTY2"/>
<feature type="compositionally biased region" description="Basic and acidic residues" evidence="1">
    <location>
        <begin position="384"/>
        <end position="398"/>
    </location>
</feature>
<feature type="compositionally biased region" description="Polar residues" evidence="1">
    <location>
        <begin position="179"/>
        <end position="191"/>
    </location>
</feature>
<evidence type="ECO:0000256" key="1">
    <source>
        <dbReference type="SAM" id="MobiDB-lite"/>
    </source>
</evidence>
<feature type="compositionally biased region" description="Basic residues" evidence="1">
    <location>
        <begin position="357"/>
        <end position="366"/>
    </location>
</feature>
<gene>
    <name evidence="2" type="ORF">C0Q70_15105</name>
</gene>
<comment type="caution">
    <text evidence="2">The sequence shown here is derived from an EMBL/GenBank/DDBJ whole genome shotgun (WGS) entry which is preliminary data.</text>
</comment>
<feature type="compositionally biased region" description="Polar residues" evidence="1">
    <location>
        <begin position="287"/>
        <end position="304"/>
    </location>
</feature>
<feature type="compositionally biased region" description="Polar residues" evidence="1">
    <location>
        <begin position="431"/>
        <end position="441"/>
    </location>
</feature>
<feature type="compositionally biased region" description="Polar residues" evidence="1">
    <location>
        <begin position="324"/>
        <end position="346"/>
    </location>
</feature>
<evidence type="ECO:0000313" key="2">
    <source>
        <dbReference type="EMBL" id="PVD24621.1"/>
    </source>
</evidence>
<accession>A0A2T7NTY2</accession>
<dbReference type="OrthoDB" id="6139417at2759"/>
<feature type="compositionally biased region" description="Low complexity" evidence="1">
    <location>
        <begin position="522"/>
        <end position="538"/>
    </location>
</feature>
<feature type="compositionally biased region" description="Polar residues" evidence="1">
    <location>
        <begin position="501"/>
        <end position="510"/>
    </location>
</feature>
<organism evidence="2 3">
    <name type="scientific">Pomacea canaliculata</name>
    <name type="common">Golden apple snail</name>
    <dbReference type="NCBI Taxonomy" id="400727"/>
    <lineage>
        <taxon>Eukaryota</taxon>
        <taxon>Metazoa</taxon>
        <taxon>Spiralia</taxon>
        <taxon>Lophotrochozoa</taxon>
        <taxon>Mollusca</taxon>
        <taxon>Gastropoda</taxon>
        <taxon>Caenogastropoda</taxon>
        <taxon>Architaenioglossa</taxon>
        <taxon>Ampullarioidea</taxon>
        <taxon>Ampullariidae</taxon>
        <taxon>Pomacea</taxon>
    </lineage>
</organism>